<keyword evidence="5 11" id="KW-0067">ATP-binding</keyword>
<keyword evidence="3 8" id="KW-0812">Transmembrane</keyword>
<dbReference type="SUPFAM" id="SSF52540">
    <property type="entry name" value="P-loop containing nucleoside triphosphate hydrolases"/>
    <property type="match status" value="1"/>
</dbReference>
<dbReference type="InterPro" id="IPR011527">
    <property type="entry name" value="ABC1_TM_dom"/>
</dbReference>
<proteinExistence type="predicted"/>
<evidence type="ECO:0000256" key="5">
    <source>
        <dbReference type="ARBA" id="ARBA00022840"/>
    </source>
</evidence>
<dbReference type="AlphaFoldDB" id="A0A399IUD2"/>
<evidence type="ECO:0000256" key="4">
    <source>
        <dbReference type="ARBA" id="ARBA00022741"/>
    </source>
</evidence>
<dbReference type="GO" id="GO:0005524">
    <property type="term" value="F:ATP binding"/>
    <property type="evidence" value="ECO:0007669"/>
    <property type="project" value="UniProtKB-KW"/>
</dbReference>
<feature type="transmembrane region" description="Helical" evidence="8">
    <location>
        <begin position="73"/>
        <end position="93"/>
    </location>
</feature>
<evidence type="ECO:0000256" key="1">
    <source>
        <dbReference type="ARBA" id="ARBA00004651"/>
    </source>
</evidence>
<feature type="domain" description="ABC transporter" evidence="9">
    <location>
        <begin position="355"/>
        <end position="586"/>
    </location>
</feature>
<dbReference type="InterPro" id="IPR003439">
    <property type="entry name" value="ABC_transporter-like_ATP-bd"/>
</dbReference>
<feature type="transmembrane region" description="Helical" evidence="8">
    <location>
        <begin position="295"/>
        <end position="316"/>
    </location>
</feature>
<dbReference type="Proteomes" id="UP000265930">
    <property type="component" value="Unassembled WGS sequence"/>
</dbReference>
<evidence type="ECO:0000313" key="11">
    <source>
        <dbReference type="EMBL" id="RII36580.1"/>
    </source>
</evidence>
<protein>
    <submittedName>
        <fullName evidence="11">ABC transporter ATP-binding protein</fullName>
    </submittedName>
</protein>
<accession>A0A399IUD2</accession>
<dbReference type="Pfam" id="PF00664">
    <property type="entry name" value="ABC_membrane"/>
    <property type="match status" value="1"/>
</dbReference>
<dbReference type="PANTHER" id="PTHR43394:SF1">
    <property type="entry name" value="ATP-BINDING CASSETTE SUB-FAMILY B MEMBER 10, MITOCHONDRIAL"/>
    <property type="match status" value="1"/>
</dbReference>
<feature type="transmembrane region" description="Helical" evidence="8">
    <location>
        <begin position="152"/>
        <end position="172"/>
    </location>
</feature>
<dbReference type="GO" id="GO:0015421">
    <property type="term" value="F:ABC-type oligopeptide transporter activity"/>
    <property type="evidence" value="ECO:0007669"/>
    <property type="project" value="TreeGrafter"/>
</dbReference>
<dbReference type="Gene3D" id="3.40.50.300">
    <property type="entry name" value="P-loop containing nucleotide triphosphate hydrolases"/>
    <property type="match status" value="1"/>
</dbReference>
<comment type="caution">
    <text evidence="11">The sequence shown here is derived from an EMBL/GenBank/DDBJ whole genome shotgun (WGS) entry which is preliminary data.</text>
</comment>
<dbReference type="InterPro" id="IPR003593">
    <property type="entry name" value="AAA+_ATPase"/>
</dbReference>
<dbReference type="InterPro" id="IPR039421">
    <property type="entry name" value="Type_1_exporter"/>
</dbReference>
<dbReference type="EMBL" id="QXDJ01000001">
    <property type="protein sequence ID" value="RII36580.1"/>
    <property type="molecule type" value="Genomic_DNA"/>
</dbReference>
<keyword evidence="6 8" id="KW-1133">Transmembrane helix</keyword>
<dbReference type="Gene3D" id="1.20.1560.10">
    <property type="entry name" value="ABC transporter type 1, transmembrane domain"/>
    <property type="match status" value="1"/>
</dbReference>
<dbReference type="PROSITE" id="PS50893">
    <property type="entry name" value="ABC_TRANSPORTER_2"/>
    <property type="match status" value="1"/>
</dbReference>
<keyword evidence="4" id="KW-0547">Nucleotide-binding</keyword>
<evidence type="ECO:0000259" key="9">
    <source>
        <dbReference type="PROSITE" id="PS50893"/>
    </source>
</evidence>
<feature type="transmembrane region" description="Helical" evidence="8">
    <location>
        <begin position="178"/>
        <end position="198"/>
    </location>
</feature>
<organism evidence="11 12">
    <name type="scientific">Clostridium chromiireducens</name>
    <dbReference type="NCBI Taxonomy" id="225345"/>
    <lineage>
        <taxon>Bacteria</taxon>
        <taxon>Bacillati</taxon>
        <taxon>Bacillota</taxon>
        <taxon>Clostridia</taxon>
        <taxon>Eubacteriales</taxon>
        <taxon>Clostridiaceae</taxon>
        <taxon>Clostridium</taxon>
    </lineage>
</organism>
<dbReference type="GO" id="GO:0005886">
    <property type="term" value="C:plasma membrane"/>
    <property type="evidence" value="ECO:0007669"/>
    <property type="project" value="UniProtKB-SubCell"/>
</dbReference>
<evidence type="ECO:0000256" key="6">
    <source>
        <dbReference type="ARBA" id="ARBA00022989"/>
    </source>
</evidence>
<dbReference type="InterPro" id="IPR027417">
    <property type="entry name" value="P-loop_NTPase"/>
</dbReference>
<dbReference type="PROSITE" id="PS00211">
    <property type="entry name" value="ABC_TRANSPORTER_1"/>
    <property type="match status" value="1"/>
</dbReference>
<dbReference type="PROSITE" id="PS50929">
    <property type="entry name" value="ABC_TM1F"/>
    <property type="match status" value="1"/>
</dbReference>
<evidence type="ECO:0000259" key="10">
    <source>
        <dbReference type="PROSITE" id="PS50929"/>
    </source>
</evidence>
<sequence>MAQRNTYFQDEIIEKKLDIKQFGRIIRYIFPYKNTFILVGFLMLISAAVSMMAPLLLRYIINHTVIDKDYGELVLIVSGFLVLAAIEIGITFAHQRLMGKTGHNIIAKIRKDIFYKLQQLSFDYFDSRPDGKIVVRVTDYINDLANFFTNNLLLFLIYIVKIIVVTIFMLAISPQLTIIVFGAVIPMMICVFGLRYSIRKLFAYHRARLSNRTAFLVESIMGEKIVKNYNRIDMNEKIYMEVHDISARTWMQIVMRNELNTPTVEIFWNLGTLCLYGTALYLILQGNSNIDAGTIVAFISYMSLFSGPLTQVAIIIQQLAQVSSNLEQVFDTIDYSVEIESRYSGIELKNVKGQVDFDNVTFAYEDGVDVLKDFNLHVKPGESIALVGPTGAGKTTVINTITRFYDVNKGSVKIDGIDVREVTLDSLRREVGVLMQDPFIFKGTVIDNIRYGRPDATDVECIKAAKTIFADRCIDKMKDGFYQELEERGSGLSAGEKQLISFARIILKNPSVIILDEATSSIDTETENLIKEAMDVILKDKTAFIVAHRLSTIRNADRILYIDNNTIAEEGTHEELMKLKGLYYSLN</sequence>
<gene>
    <name evidence="11" type="ORF">D2A34_04125</name>
</gene>
<evidence type="ECO:0000256" key="8">
    <source>
        <dbReference type="SAM" id="Phobius"/>
    </source>
</evidence>
<name>A0A399IUD2_9CLOT</name>
<evidence type="ECO:0000256" key="2">
    <source>
        <dbReference type="ARBA" id="ARBA00022448"/>
    </source>
</evidence>
<feature type="domain" description="ABC transmembrane type-1" evidence="10">
    <location>
        <begin position="37"/>
        <end position="321"/>
    </location>
</feature>
<keyword evidence="7 8" id="KW-0472">Membrane</keyword>
<dbReference type="RefSeq" id="WP_119365810.1">
    <property type="nucleotide sequence ID" value="NZ_QXDJ01000001.1"/>
</dbReference>
<evidence type="ECO:0000256" key="3">
    <source>
        <dbReference type="ARBA" id="ARBA00022692"/>
    </source>
</evidence>
<dbReference type="PANTHER" id="PTHR43394">
    <property type="entry name" value="ATP-DEPENDENT PERMEASE MDL1, MITOCHONDRIAL"/>
    <property type="match status" value="1"/>
</dbReference>
<evidence type="ECO:0000256" key="7">
    <source>
        <dbReference type="ARBA" id="ARBA00023136"/>
    </source>
</evidence>
<feature type="transmembrane region" description="Helical" evidence="8">
    <location>
        <begin position="266"/>
        <end position="283"/>
    </location>
</feature>
<dbReference type="GO" id="GO:0016887">
    <property type="term" value="F:ATP hydrolysis activity"/>
    <property type="evidence" value="ECO:0007669"/>
    <property type="project" value="InterPro"/>
</dbReference>
<comment type="subcellular location">
    <subcellularLocation>
        <location evidence="1">Cell membrane</location>
        <topology evidence="1">Multi-pass membrane protein</topology>
    </subcellularLocation>
</comment>
<dbReference type="FunFam" id="3.40.50.300:FF:000287">
    <property type="entry name" value="Multidrug ABC transporter ATP-binding protein"/>
    <property type="match status" value="1"/>
</dbReference>
<dbReference type="Pfam" id="PF00005">
    <property type="entry name" value="ABC_tran"/>
    <property type="match status" value="1"/>
</dbReference>
<dbReference type="InterPro" id="IPR017871">
    <property type="entry name" value="ABC_transporter-like_CS"/>
</dbReference>
<evidence type="ECO:0000313" key="12">
    <source>
        <dbReference type="Proteomes" id="UP000265930"/>
    </source>
</evidence>
<dbReference type="SUPFAM" id="SSF90123">
    <property type="entry name" value="ABC transporter transmembrane region"/>
    <property type="match status" value="1"/>
</dbReference>
<dbReference type="SMART" id="SM00382">
    <property type="entry name" value="AAA"/>
    <property type="match status" value="1"/>
</dbReference>
<keyword evidence="2" id="KW-0813">Transport</keyword>
<dbReference type="InterPro" id="IPR036640">
    <property type="entry name" value="ABC1_TM_sf"/>
</dbReference>
<reference evidence="11 12" key="1">
    <citation type="submission" date="2018-08" db="EMBL/GenBank/DDBJ databases">
        <title>Genome of Clostridium chromiireducens C1, DSM12136.</title>
        <authorList>
            <person name="Xing M."/>
            <person name="Wei Y."/>
            <person name="Ang E.L."/>
            <person name="Zhao H."/>
            <person name="Zhang Y."/>
        </authorList>
    </citation>
    <scope>NUCLEOTIDE SEQUENCE [LARGE SCALE GENOMIC DNA]</scope>
    <source>
        <strain evidence="11 12">C1</strain>
    </source>
</reference>
<feature type="transmembrane region" description="Helical" evidence="8">
    <location>
        <begin position="36"/>
        <end position="61"/>
    </location>
</feature>